<protein>
    <submittedName>
        <fullName evidence="1">Uncharacterized protein</fullName>
    </submittedName>
</protein>
<evidence type="ECO:0000313" key="1">
    <source>
        <dbReference type="EMBL" id="CAI9157554.1"/>
    </source>
</evidence>
<gene>
    <name evidence="1" type="ORF">MRATA1EN1_LOCUS6516</name>
</gene>
<reference evidence="1" key="1">
    <citation type="submission" date="2023-04" db="EMBL/GenBank/DDBJ databases">
        <authorList>
            <consortium name="ELIXIR-Norway"/>
        </authorList>
    </citation>
    <scope>NUCLEOTIDE SEQUENCE [LARGE SCALE GENOMIC DNA]</scope>
</reference>
<keyword evidence="2" id="KW-1185">Reference proteome</keyword>
<sequence length="114" mass="12161">MSHACLHRMLEGVAPVCVTQNKGTGSGSPLVKTHHLLAGILSSLSGDGELGPQGCTPELVLEEGVSVALVSTTQIQECEGFDFTKIHFTGRQVRKGYSMRFKVHNLSLSQLPTA</sequence>
<accession>A0ABN8Y846</accession>
<name>A0ABN8Y846_RANTA</name>
<dbReference type="EMBL" id="OX459952">
    <property type="protein sequence ID" value="CAI9157554.1"/>
    <property type="molecule type" value="Genomic_DNA"/>
</dbReference>
<dbReference type="Proteomes" id="UP001176941">
    <property type="component" value="Chromosome 16"/>
</dbReference>
<evidence type="ECO:0000313" key="2">
    <source>
        <dbReference type="Proteomes" id="UP001176941"/>
    </source>
</evidence>
<organism evidence="1 2">
    <name type="scientific">Rangifer tarandus platyrhynchus</name>
    <name type="common">Svalbard reindeer</name>
    <dbReference type="NCBI Taxonomy" id="3082113"/>
    <lineage>
        <taxon>Eukaryota</taxon>
        <taxon>Metazoa</taxon>
        <taxon>Chordata</taxon>
        <taxon>Craniata</taxon>
        <taxon>Vertebrata</taxon>
        <taxon>Euteleostomi</taxon>
        <taxon>Mammalia</taxon>
        <taxon>Eutheria</taxon>
        <taxon>Laurasiatheria</taxon>
        <taxon>Artiodactyla</taxon>
        <taxon>Ruminantia</taxon>
        <taxon>Pecora</taxon>
        <taxon>Cervidae</taxon>
        <taxon>Odocoileinae</taxon>
        <taxon>Rangifer</taxon>
    </lineage>
</organism>
<proteinExistence type="predicted"/>